<evidence type="ECO:0000313" key="1">
    <source>
        <dbReference type="EMBL" id="KAK4125877.1"/>
    </source>
</evidence>
<proteinExistence type="predicted"/>
<dbReference type="GeneID" id="87823379"/>
<reference evidence="1" key="2">
    <citation type="submission" date="2023-05" db="EMBL/GenBank/DDBJ databases">
        <authorList>
            <consortium name="Lawrence Berkeley National Laboratory"/>
            <person name="Steindorff A."/>
            <person name="Hensen N."/>
            <person name="Bonometti L."/>
            <person name="Westerberg I."/>
            <person name="Brannstrom I.O."/>
            <person name="Guillou S."/>
            <person name="Cros-Aarteil S."/>
            <person name="Calhoun S."/>
            <person name="Haridas S."/>
            <person name="Kuo A."/>
            <person name="Mondo S."/>
            <person name="Pangilinan J."/>
            <person name="Riley R."/>
            <person name="Labutti K."/>
            <person name="Andreopoulos B."/>
            <person name="Lipzen A."/>
            <person name="Chen C."/>
            <person name="Yanf M."/>
            <person name="Daum C."/>
            <person name="Ng V."/>
            <person name="Clum A."/>
            <person name="Ohm R."/>
            <person name="Martin F."/>
            <person name="Silar P."/>
            <person name="Natvig D."/>
            <person name="Lalanne C."/>
            <person name="Gautier V."/>
            <person name="Ament-Velasquez S.L."/>
            <person name="Kruys A."/>
            <person name="Hutchinson M.I."/>
            <person name="Powell A.J."/>
            <person name="Barry K."/>
            <person name="Miller A.N."/>
            <person name="Grigoriev I.V."/>
            <person name="Debuchy R."/>
            <person name="Gladieux P."/>
            <person name="Thoren M.H."/>
            <person name="Johannesson H."/>
        </authorList>
    </citation>
    <scope>NUCLEOTIDE SEQUENCE</scope>
    <source>
        <strain evidence="1">CBS 731.68</strain>
    </source>
</reference>
<reference evidence="1" key="1">
    <citation type="journal article" date="2023" name="Mol. Phylogenet. Evol.">
        <title>Genome-scale phylogeny and comparative genomics of the fungal order Sordariales.</title>
        <authorList>
            <person name="Hensen N."/>
            <person name="Bonometti L."/>
            <person name="Westerberg I."/>
            <person name="Brannstrom I.O."/>
            <person name="Guillou S."/>
            <person name="Cros-Aarteil S."/>
            <person name="Calhoun S."/>
            <person name="Haridas S."/>
            <person name="Kuo A."/>
            <person name="Mondo S."/>
            <person name="Pangilinan J."/>
            <person name="Riley R."/>
            <person name="LaButti K."/>
            <person name="Andreopoulos B."/>
            <person name="Lipzen A."/>
            <person name="Chen C."/>
            <person name="Yan M."/>
            <person name="Daum C."/>
            <person name="Ng V."/>
            <person name="Clum A."/>
            <person name="Steindorff A."/>
            <person name="Ohm R.A."/>
            <person name="Martin F."/>
            <person name="Silar P."/>
            <person name="Natvig D.O."/>
            <person name="Lalanne C."/>
            <person name="Gautier V."/>
            <person name="Ament-Velasquez S.L."/>
            <person name="Kruys A."/>
            <person name="Hutchinson M.I."/>
            <person name="Powell A.J."/>
            <person name="Barry K."/>
            <person name="Miller A.N."/>
            <person name="Grigoriev I.V."/>
            <person name="Debuchy R."/>
            <person name="Gladieux P."/>
            <person name="Hiltunen Thoren M."/>
            <person name="Johannesson H."/>
        </authorList>
    </citation>
    <scope>NUCLEOTIDE SEQUENCE</scope>
    <source>
        <strain evidence="1">CBS 731.68</strain>
    </source>
</reference>
<evidence type="ECO:0000313" key="2">
    <source>
        <dbReference type="Proteomes" id="UP001302602"/>
    </source>
</evidence>
<organism evidence="1 2">
    <name type="scientific">Parathielavia appendiculata</name>
    <dbReference type="NCBI Taxonomy" id="2587402"/>
    <lineage>
        <taxon>Eukaryota</taxon>
        <taxon>Fungi</taxon>
        <taxon>Dikarya</taxon>
        <taxon>Ascomycota</taxon>
        <taxon>Pezizomycotina</taxon>
        <taxon>Sordariomycetes</taxon>
        <taxon>Sordariomycetidae</taxon>
        <taxon>Sordariales</taxon>
        <taxon>Chaetomiaceae</taxon>
        <taxon>Parathielavia</taxon>
    </lineage>
</organism>
<dbReference type="AlphaFoldDB" id="A0AAN6U3U6"/>
<comment type="caution">
    <text evidence="1">The sequence shown here is derived from an EMBL/GenBank/DDBJ whole genome shotgun (WGS) entry which is preliminary data.</text>
</comment>
<dbReference type="EMBL" id="MU853225">
    <property type="protein sequence ID" value="KAK4125877.1"/>
    <property type="molecule type" value="Genomic_DNA"/>
</dbReference>
<dbReference type="RefSeq" id="XP_062649648.1">
    <property type="nucleotide sequence ID" value="XM_062786611.1"/>
</dbReference>
<protein>
    <submittedName>
        <fullName evidence="1">Uncharacterized protein</fullName>
    </submittedName>
</protein>
<keyword evidence="2" id="KW-1185">Reference proteome</keyword>
<name>A0AAN6U3U6_9PEZI</name>
<gene>
    <name evidence="1" type="ORF">N657DRAFT_281341</name>
</gene>
<sequence>MGNLRHITSCDISGGLHSLCPRGEERRIALQFFVRDPFRVPTAPLTPSLTEGPKQSTRSGRAPTARLFSTYIVWQIFDSRTILGLPNVTQRNPGSARDPCCRGSQFELPTKTYPISQLSPGPVFATCVQLLAWTVLAGEGVHIPMCHHRPPGWQDQRLSSSIPRHALSSITL</sequence>
<accession>A0AAN6U3U6</accession>
<dbReference type="Proteomes" id="UP001302602">
    <property type="component" value="Unassembled WGS sequence"/>
</dbReference>